<proteinExistence type="predicted"/>
<feature type="transmembrane region" description="Helical" evidence="1">
    <location>
        <begin position="14"/>
        <end position="35"/>
    </location>
</feature>
<evidence type="ECO:0000256" key="1">
    <source>
        <dbReference type="SAM" id="Phobius"/>
    </source>
</evidence>
<organism evidence="2 3">
    <name type="scientific">Stieleria varia</name>
    <dbReference type="NCBI Taxonomy" id="2528005"/>
    <lineage>
        <taxon>Bacteria</taxon>
        <taxon>Pseudomonadati</taxon>
        <taxon>Planctomycetota</taxon>
        <taxon>Planctomycetia</taxon>
        <taxon>Pirellulales</taxon>
        <taxon>Pirellulaceae</taxon>
        <taxon>Stieleria</taxon>
    </lineage>
</organism>
<keyword evidence="3" id="KW-1185">Reference proteome</keyword>
<evidence type="ECO:0000313" key="2">
    <source>
        <dbReference type="EMBL" id="TWU02130.1"/>
    </source>
</evidence>
<keyword evidence="1" id="KW-1133">Transmembrane helix</keyword>
<keyword evidence="1" id="KW-0472">Membrane</keyword>
<dbReference type="AlphaFoldDB" id="A0A5C6AQY0"/>
<dbReference type="EMBL" id="SJPN01000004">
    <property type="protein sequence ID" value="TWU02130.1"/>
    <property type="molecule type" value="Genomic_DNA"/>
</dbReference>
<evidence type="ECO:0000313" key="3">
    <source>
        <dbReference type="Proteomes" id="UP000320176"/>
    </source>
</evidence>
<sequence length="38" mass="4313">MSDERSSEHLREPVFWTLIFALAVGLMLLITGKIAGFY</sequence>
<protein>
    <submittedName>
        <fullName evidence="2">Uncharacterized protein</fullName>
    </submittedName>
</protein>
<comment type="caution">
    <text evidence="2">The sequence shown here is derived from an EMBL/GenBank/DDBJ whole genome shotgun (WGS) entry which is preliminary data.</text>
</comment>
<keyword evidence="1" id="KW-0812">Transmembrane</keyword>
<reference evidence="2 3" key="1">
    <citation type="submission" date="2019-02" db="EMBL/GenBank/DDBJ databases">
        <title>Deep-cultivation of Planctomycetes and their phenomic and genomic characterization uncovers novel biology.</title>
        <authorList>
            <person name="Wiegand S."/>
            <person name="Jogler M."/>
            <person name="Boedeker C."/>
            <person name="Pinto D."/>
            <person name="Vollmers J."/>
            <person name="Rivas-Marin E."/>
            <person name="Kohn T."/>
            <person name="Peeters S.H."/>
            <person name="Heuer A."/>
            <person name="Rast P."/>
            <person name="Oberbeckmann S."/>
            <person name="Bunk B."/>
            <person name="Jeske O."/>
            <person name="Meyerdierks A."/>
            <person name="Storesund J.E."/>
            <person name="Kallscheuer N."/>
            <person name="Luecker S."/>
            <person name="Lage O.M."/>
            <person name="Pohl T."/>
            <person name="Merkel B.J."/>
            <person name="Hornburger P."/>
            <person name="Mueller R.-W."/>
            <person name="Bruemmer F."/>
            <person name="Labrenz M."/>
            <person name="Spormann A.M."/>
            <person name="Op Den Camp H."/>
            <person name="Overmann J."/>
            <person name="Amann R."/>
            <person name="Jetten M.S.M."/>
            <person name="Mascher T."/>
            <person name="Medema M.H."/>
            <person name="Devos D.P."/>
            <person name="Kaster A.-K."/>
            <person name="Ovreas L."/>
            <person name="Rohde M."/>
            <person name="Galperin M.Y."/>
            <person name="Jogler C."/>
        </authorList>
    </citation>
    <scope>NUCLEOTIDE SEQUENCE [LARGE SCALE GENOMIC DNA]</scope>
    <source>
        <strain evidence="2 3">Pla52n</strain>
    </source>
</reference>
<name>A0A5C6AQY0_9BACT</name>
<gene>
    <name evidence="2" type="ORF">Pla52n_31790</name>
</gene>
<accession>A0A5C6AQY0</accession>
<dbReference type="Proteomes" id="UP000320176">
    <property type="component" value="Unassembled WGS sequence"/>
</dbReference>